<comment type="caution">
    <text evidence="5">The sequence shown here is derived from an EMBL/GenBank/DDBJ whole genome shotgun (WGS) entry which is preliminary data.</text>
</comment>
<dbReference type="CDD" id="cd01392">
    <property type="entry name" value="HTH_LacI"/>
    <property type="match status" value="1"/>
</dbReference>
<dbReference type="GO" id="GO:0003677">
    <property type="term" value="F:DNA binding"/>
    <property type="evidence" value="ECO:0007669"/>
    <property type="project" value="UniProtKB-KW"/>
</dbReference>
<dbReference type="SMART" id="SM00354">
    <property type="entry name" value="HTH_LACI"/>
    <property type="match status" value="1"/>
</dbReference>
<evidence type="ECO:0000313" key="6">
    <source>
        <dbReference type="Proteomes" id="UP001549320"/>
    </source>
</evidence>
<accession>A0ABV2Q8R1</accession>
<proteinExistence type="predicted"/>
<keyword evidence="3" id="KW-0804">Transcription</keyword>
<reference evidence="5 6" key="1">
    <citation type="submission" date="2024-06" db="EMBL/GenBank/DDBJ databases">
        <title>Sorghum-associated microbial communities from plants grown in Nebraska, USA.</title>
        <authorList>
            <person name="Schachtman D."/>
        </authorList>
    </citation>
    <scope>NUCLEOTIDE SEQUENCE [LARGE SCALE GENOMIC DNA]</scope>
    <source>
        <strain evidence="5 6">2709</strain>
    </source>
</reference>
<protein>
    <submittedName>
        <fullName evidence="5">DNA-binding LacI/PurR family transcriptional regulator</fullName>
    </submittedName>
</protein>
<evidence type="ECO:0000256" key="3">
    <source>
        <dbReference type="ARBA" id="ARBA00023163"/>
    </source>
</evidence>
<evidence type="ECO:0000256" key="1">
    <source>
        <dbReference type="ARBA" id="ARBA00023015"/>
    </source>
</evidence>
<dbReference type="InterPro" id="IPR010982">
    <property type="entry name" value="Lambda_DNA-bd_dom_sf"/>
</dbReference>
<dbReference type="EMBL" id="JBEPSH010000005">
    <property type="protein sequence ID" value="MET4577426.1"/>
    <property type="molecule type" value="Genomic_DNA"/>
</dbReference>
<dbReference type="PANTHER" id="PTHR30146">
    <property type="entry name" value="LACI-RELATED TRANSCRIPTIONAL REPRESSOR"/>
    <property type="match status" value="1"/>
</dbReference>
<dbReference type="Pfam" id="PF13377">
    <property type="entry name" value="Peripla_BP_3"/>
    <property type="match status" value="1"/>
</dbReference>
<dbReference type="InterPro" id="IPR046335">
    <property type="entry name" value="LacI/GalR-like_sensor"/>
</dbReference>
<dbReference type="Gene3D" id="1.10.260.40">
    <property type="entry name" value="lambda repressor-like DNA-binding domains"/>
    <property type="match status" value="1"/>
</dbReference>
<dbReference type="PANTHER" id="PTHR30146:SF109">
    <property type="entry name" value="HTH-TYPE TRANSCRIPTIONAL REGULATOR GALS"/>
    <property type="match status" value="1"/>
</dbReference>
<keyword evidence="1" id="KW-0805">Transcription regulation</keyword>
<organism evidence="5 6">
    <name type="scientific">Ottowia thiooxydans</name>
    <dbReference type="NCBI Taxonomy" id="219182"/>
    <lineage>
        <taxon>Bacteria</taxon>
        <taxon>Pseudomonadati</taxon>
        <taxon>Pseudomonadota</taxon>
        <taxon>Betaproteobacteria</taxon>
        <taxon>Burkholderiales</taxon>
        <taxon>Comamonadaceae</taxon>
        <taxon>Ottowia</taxon>
    </lineage>
</organism>
<dbReference type="InterPro" id="IPR028082">
    <property type="entry name" value="Peripla_BP_I"/>
</dbReference>
<dbReference type="Pfam" id="PF00356">
    <property type="entry name" value="LacI"/>
    <property type="match status" value="1"/>
</dbReference>
<dbReference type="PROSITE" id="PS50932">
    <property type="entry name" value="HTH_LACI_2"/>
    <property type="match status" value="1"/>
</dbReference>
<dbReference type="Gene3D" id="3.40.50.2300">
    <property type="match status" value="2"/>
</dbReference>
<dbReference type="InterPro" id="IPR000843">
    <property type="entry name" value="HTH_LacI"/>
</dbReference>
<dbReference type="SUPFAM" id="SSF47413">
    <property type="entry name" value="lambda repressor-like DNA-binding domains"/>
    <property type="match status" value="1"/>
</dbReference>
<evidence type="ECO:0000313" key="5">
    <source>
        <dbReference type="EMBL" id="MET4577426.1"/>
    </source>
</evidence>
<feature type="domain" description="HTH lacI-type" evidence="4">
    <location>
        <begin position="10"/>
        <end position="64"/>
    </location>
</feature>
<keyword evidence="6" id="KW-1185">Reference proteome</keyword>
<keyword evidence="2 5" id="KW-0238">DNA-binding</keyword>
<evidence type="ECO:0000256" key="2">
    <source>
        <dbReference type="ARBA" id="ARBA00023125"/>
    </source>
</evidence>
<dbReference type="RefSeq" id="WP_354443813.1">
    <property type="nucleotide sequence ID" value="NZ_JBEPSH010000005.1"/>
</dbReference>
<dbReference type="Proteomes" id="UP001549320">
    <property type="component" value="Unassembled WGS sequence"/>
</dbReference>
<dbReference type="SUPFAM" id="SSF53822">
    <property type="entry name" value="Periplasmic binding protein-like I"/>
    <property type="match status" value="1"/>
</dbReference>
<sequence length="332" mass="36145">MTTPLSHPTVTQKDVAKLARVSQAAVSRWTSGRGYVAADVRERIEKAVSELGYAPHPLAQGLSSGQSDIVAIVMANITNPWYPVVLERITQALQALQLQVLLFNATPPQSVDDVVPDVLRYRVRGAIITTAALSSTAAQQFVERGIPVVLFNRTTRTGGVHSVSCDNTDGGRTAADTLIKSGARHVAFLGGSSESSTSTDRLRGFTQQLHEWDRTLVATVEGEFTYEWGFQAIQKLMEAHPEIDGIFCADDEIASGAMDALRYNMGKRIPEDIRILGFDDHPIAAKAAYQLTTIRQPVEDMIQQSIDLLLHGEIAKPSTQLLKGQLIVRGSV</sequence>
<dbReference type="CDD" id="cd06278">
    <property type="entry name" value="PBP1_LacI-like"/>
    <property type="match status" value="1"/>
</dbReference>
<name>A0ABV2Q8R1_9BURK</name>
<gene>
    <name evidence="5" type="ORF">ABIE13_002537</name>
</gene>
<evidence type="ECO:0000259" key="4">
    <source>
        <dbReference type="PROSITE" id="PS50932"/>
    </source>
</evidence>